<keyword evidence="4 6" id="KW-0472">Membrane</keyword>
<dbReference type="Pfam" id="PF02656">
    <property type="entry name" value="DUF202"/>
    <property type="match status" value="1"/>
</dbReference>
<evidence type="ECO:0000256" key="4">
    <source>
        <dbReference type="ARBA" id="ARBA00023136"/>
    </source>
</evidence>
<gene>
    <name evidence="8" type="ORF">RRF57_000755</name>
</gene>
<evidence type="ECO:0000256" key="5">
    <source>
        <dbReference type="SAM" id="MobiDB-lite"/>
    </source>
</evidence>
<evidence type="ECO:0000259" key="7">
    <source>
        <dbReference type="Pfam" id="PF02656"/>
    </source>
</evidence>
<dbReference type="EMBL" id="JAWHQM010000002">
    <property type="protein sequence ID" value="KAK5625039.1"/>
    <property type="molecule type" value="Genomic_DNA"/>
</dbReference>
<dbReference type="PANTHER" id="PTHR34187:SF3">
    <property type="entry name" value="DUF DOMAIN PROTEIN (AFU_ORTHOLOGUE AFUA_6G11150)"/>
    <property type="match status" value="1"/>
</dbReference>
<feature type="transmembrane region" description="Helical" evidence="6">
    <location>
        <begin position="161"/>
        <end position="183"/>
    </location>
</feature>
<reference evidence="8 9" key="1">
    <citation type="submission" date="2023-10" db="EMBL/GenBank/DDBJ databases">
        <title>Draft genome sequence of Xylaria bambusicola isolate GMP-LS, the root and basal stem rot pathogen of sugarcane in Indonesia.</title>
        <authorList>
            <person name="Selvaraj P."/>
            <person name="Muralishankar V."/>
            <person name="Muruganantham S."/>
            <person name="Sp S."/>
            <person name="Haryani S."/>
            <person name="Lau K.J.X."/>
            <person name="Naqvi N.I."/>
        </authorList>
    </citation>
    <scope>NUCLEOTIDE SEQUENCE [LARGE SCALE GENOMIC DNA]</scope>
    <source>
        <strain evidence="8">GMP-LS</strain>
    </source>
</reference>
<protein>
    <recommendedName>
        <fullName evidence="7">DUF202 domain-containing protein</fullName>
    </recommendedName>
</protein>
<dbReference type="PANTHER" id="PTHR34187">
    <property type="entry name" value="FGR18P"/>
    <property type="match status" value="1"/>
</dbReference>
<keyword evidence="3 6" id="KW-1133">Transmembrane helix</keyword>
<evidence type="ECO:0000256" key="3">
    <source>
        <dbReference type="ARBA" id="ARBA00022989"/>
    </source>
</evidence>
<organism evidence="8 9">
    <name type="scientific">Xylaria bambusicola</name>
    <dbReference type="NCBI Taxonomy" id="326684"/>
    <lineage>
        <taxon>Eukaryota</taxon>
        <taxon>Fungi</taxon>
        <taxon>Dikarya</taxon>
        <taxon>Ascomycota</taxon>
        <taxon>Pezizomycotina</taxon>
        <taxon>Sordariomycetes</taxon>
        <taxon>Xylariomycetidae</taxon>
        <taxon>Xylariales</taxon>
        <taxon>Xylariaceae</taxon>
        <taxon>Xylaria</taxon>
    </lineage>
</organism>
<sequence length="265" mass="30393">MYDQYYRTRGLNTAETRDWKTSRSKPVTSTSMFISRQEVPRKKKLYNAKISWQPQMLRPYQRKQTKDQAKSPWPEQAEETQELHKNIHHKMQAPVIDEEDEPERASSSCLGPFSCVPVEIKDYGPSFVGQNTFTAWPLFGPLLFENENSDARDHCANERTFLASLRLGVTMSVVAVAIAVSFHLRSAPSALEQRIAQPLGLVFWLLSVACLLAGLGNYIKTVNKYSRKVAIVQSGWRTQVCFTFPPYHNKKKGLREARRLRILET</sequence>
<name>A0AAN7UP77_9PEZI</name>
<evidence type="ECO:0000313" key="9">
    <source>
        <dbReference type="Proteomes" id="UP001305414"/>
    </source>
</evidence>
<evidence type="ECO:0000313" key="8">
    <source>
        <dbReference type="EMBL" id="KAK5625039.1"/>
    </source>
</evidence>
<evidence type="ECO:0000256" key="2">
    <source>
        <dbReference type="ARBA" id="ARBA00022692"/>
    </source>
</evidence>
<comment type="subcellular location">
    <subcellularLocation>
        <location evidence="1">Endomembrane system</location>
        <topology evidence="1">Multi-pass membrane protein</topology>
    </subcellularLocation>
</comment>
<dbReference type="InterPro" id="IPR052053">
    <property type="entry name" value="IM_YidH-like"/>
</dbReference>
<comment type="caution">
    <text evidence="8">The sequence shown here is derived from an EMBL/GenBank/DDBJ whole genome shotgun (WGS) entry which is preliminary data.</text>
</comment>
<feature type="region of interest" description="Disordered" evidence="5">
    <location>
        <begin position="60"/>
        <end position="82"/>
    </location>
</feature>
<evidence type="ECO:0000256" key="6">
    <source>
        <dbReference type="SAM" id="Phobius"/>
    </source>
</evidence>
<dbReference type="GO" id="GO:0012505">
    <property type="term" value="C:endomembrane system"/>
    <property type="evidence" value="ECO:0007669"/>
    <property type="project" value="UniProtKB-SubCell"/>
</dbReference>
<dbReference type="Proteomes" id="UP001305414">
    <property type="component" value="Unassembled WGS sequence"/>
</dbReference>
<evidence type="ECO:0000256" key="1">
    <source>
        <dbReference type="ARBA" id="ARBA00004127"/>
    </source>
</evidence>
<accession>A0AAN7UP77</accession>
<feature type="transmembrane region" description="Helical" evidence="6">
    <location>
        <begin position="195"/>
        <end position="219"/>
    </location>
</feature>
<dbReference type="InterPro" id="IPR003807">
    <property type="entry name" value="DUF202"/>
</dbReference>
<proteinExistence type="predicted"/>
<dbReference type="AlphaFoldDB" id="A0AAN7UP77"/>
<keyword evidence="2 6" id="KW-0812">Transmembrane</keyword>
<keyword evidence="9" id="KW-1185">Reference proteome</keyword>
<feature type="domain" description="DUF202" evidence="7">
    <location>
        <begin position="152"/>
        <end position="223"/>
    </location>
</feature>